<dbReference type="Pfam" id="PF04932">
    <property type="entry name" value="Wzy_C"/>
    <property type="match status" value="1"/>
</dbReference>
<keyword evidence="4 5" id="KW-0472">Membrane</keyword>
<evidence type="ECO:0000313" key="7">
    <source>
        <dbReference type="EMBL" id="MEI4768849.1"/>
    </source>
</evidence>
<feature type="transmembrane region" description="Helical" evidence="5">
    <location>
        <begin position="165"/>
        <end position="186"/>
    </location>
</feature>
<feature type="transmembrane region" description="Helical" evidence="5">
    <location>
        <begin position="27"/>
        <end position="52"/>
    </location>
</feature>
<keyword evidence="3 5" id="KW-1133">Transmembrane helix</keyword>
<dbReference type="GO" id="GO:0016874">
    <property type="term" value="F:ligase activity"/>
    <property type="evidence" value="ECO:0007669"/>
    <property type="project" value="UniProtKB-KW"/>
</dbReference>
<evidence type="ECO:0000256" key="4">
    <source>
        <dbReference type="ARBA" id="ARBA00023136"/>
    </source>
</evidence>
<evidence type="ECO:0000256" key="2">
    <source>
        <dbReference type="ARBA" id="ARBA00022692"/>
    </source>
</evidence>
<evidence type="ECO:0000313" key="8">
    <source>
        <dbReference type="Proteomes" id="UP001364890"/>
    </source>
</evidence>
<gene>
    <name evidence="7" type="ORF">WAX74_04150</name>
</gene>
<sequence>MMSINRTMRIVRDPIEDEHSREKIDKWIFYIIVTTIMLVPLLIGGKVTEIISPLIDNNVLLESGRKVDLFTYLKFITLFILTFLALVLFLYKLYFLDYRLPQRKILWFFVIFLIAITISTLFSPTISIALFGQYNRTDGAISYICYTLLMFISMHINYPKKIVEYVIYAFYPLVIINFVITTMNFFDHDILQYKLVQNALTLSFPDGITLNEGSELVGTLNHWNYMSGMFSVITVMLLAWAIVDTKTIRKVINFIFALLSITTMLIAMSASGFVTFICMVPILIWLTFKSLNKKISVITLTVFLVLTGSIIHLLSIKDPEAWDESIGFFVSVNPYSEEQSTGTSYESNFKAPLLFGNKVSAAEEKFSLPVLPENNWGAGTGRIYIWVETLKLLQDRPLFGYGLDTLMYNFPHYNIEAQGNLNELTIVDKPHNFYMGVLYGTGVMGFIGFMGIIINIAWKSLKVILRYNSSQDSFLIVLCIAWTAFLIQALFNDSLPGTTSPLFIVAGIIGALFYKVEVQNTESNTN</sequence>
<comment type="caution">
    <text evidence="7">The sequence shown here is derived from an EMBL/GenBank/DDBJ whole genome shotgun (WGS) entry which is preliminary data.</text>
</comment>
<keyword evidence="8" id="KW-1185">Reference proteome</keyword>
<keyword evidence="7" id="KW-0436">Ligase</keyword>
<feature type="transmembrane region" description="Helical" evidence="5">
    <location>
        <begin position="498"/>
        <end position="516"/>
    </location>
</feature>
<evidence type="ECO:0000256" key="1">
    <source>
        <dbReference type="ARBA" id="ARBA00004141"/>
    </source>
</evidence>
<feature type="transmembrane region" description="Helical" evidence="5">
    <location>
        <begin position="140"/>
        <end position="158"/>
    </location>
</feature>
<dbReference type="EMBL" id="JBAWSY010000002">
    <property type="protein sequence ID" value="MEI4768849.1"/>
    <property type="molecule type" value="Genomic_DNA"/>
</dbReference>
<name>A0ABU8F252_9BACI</name>
<dbReference type="PANTHER" id="PTHR37422">
    <property type="entry name" value="TEICHURONIC ACID BIOSYNTHESIS PROTEIN TUAE"/>
    <property type="match status" value="1"/>
</dbReference>
<feature type="transmembrane region" description="Helical" evidence="5">
    <location>
        <begin position="255"/>
        <end position="288"/>
    </location>
</feature>
<feature type="transmembrane region" description="Helical" evidence="5">
    <location>
        <begin position="72"/>
        <end position="94"/>
    </location>
</feature>
<dbReference type="InterPro" id="IPR051533">
    <property type="entry name" value="WaaL-like"/>
</dbReference>
<keyword evidence="2 5" id="KW-0812">Transmembrane</keyword>
<reference evidence="7 8" key="1">
    <citation type="submission" date="2024-01" db="EMBL/GenBank/DDBJ databases">
        <title>Seven novel Bacillus-like species.</title>
        <authorList>
            <person name="Liu G."/>
        </authorList>
    </citation>
    <scope>NUCLEOTIDE SEQUENCE [LARGE SCALE GENOMIC DNA]</scope>
    <source>
        <strain evidence="7 8">FJAT-51614</strain>
    </source>
</reference>
<evidence type="ECO:0000259" key="6">
    <source>
        <dbReference type="Pfam" id="PF04932"/>
    </source>
</evidence>
<evidence type="ECO:0000256" key="5">
    <source>
        <dbReference type="SAM" id="Phobius"/>
    </source>
</evidence>
<feature type="domain" description="O-antigen ligase-related" evidence="6">
    <location>
        <begin position="256"/>
        <end position="450"/>
    </location>
</feature>
<evidence type="ECO:0000256" key="3">
    <source>
        <dbReference type="ARBA" id="ARBA00022989"/>
    </source>
</evidence>
<comment type="subcellular location">
    <subcellularLocation>
        <location evidence="1">Membrane</location>
        <topology evidence="1">Multi-pass membrane protein</topology>
    </subcellularLocation>
</comment>
<dbReference type="Proteomes" id="UP001364890">
    <property type="component" value="Unassembled WGS sequence"/>
</dbReference>
<feature type="transmembrane region" description="Helical" evidence="5">
    <location>
        <begin position="223"/>
        <end position="243"/>
    </location>
</feature>
<proteinExistence type="predicted"/>
<feature type="transmembrane region" description="Helical" evidence="5">
    <location>
        <begin position="473"/>
        <end position="491"/>
    </location>
</feature>
<feature type="transmembrane region" description="Helical" evidence="5">
    <location>
        <begin position="437"/>
        <end position="458"/>
    </location>
</feature>
<protein>
    <submittedName>
        <fullName evidence="7">O-antigen ligase family protein</fullName>
    </submittedName>
</protein>
<feature type="transmembrane region" description="Helical" evidence="5">
    <location>
        <begin position="106"/>
        <end position="134"/>
    </location>
</feature>
<organism evidence="7 8">
    <name type="scientific">Psychrobacillus mangrovi</name>
    <dbReference type="NCBI Taxonomy" id="3117745"/>
    <lineage>
        <taxon>Bacteria</taxon>
        <taxon>Bacillati</taxon>
        <taxon>Bacillota</taxon>
        <taxon>Bacilli</taxon>
        <taxon>Bacillales</taxon>
        <taxon>Bacillaceae</taxon>
        <taxon>Psychrobacillus</taxon>
    </lineage>
</organism>
<dbReference type="InterPro" id="IPR007016">
    <property type="entry name" value="O-antigen_ligase-rel_domated"/>
</dbReference>
<feature type="transmembrane region" description="Helical" evidence="5">
    <location>
        <begin position="294"/>
        <end position="314"/>
    </location>
</feature>
<dbReference type="PANTHER" id="PTHR37422:SF13">
    <property type="entry name" value="LIPOPOLYSACCHARIDE BIOSYNTHESIS PROTEIN PA4999-RELATED"/>
    <property type="match status" value="1"/>
</dbReference>
<accession>A0ABU8F252</accession>